<evidence type="ECO:0000313" key="2">
    <source>
        <dbReference type="EMBL" id="OMI34406.1"/>
    </source>
</evidence>
<dbReference type="EMBL" id="ASQP01000469">
    <property type="protein sequence ID" value="OMI34406.1"/>
    <property type="molecule type" value="Genomic_DNA"/>
</dbReference>
<dbReference type="Proteomes" id="UP000186168">
    <property type="component" value="Unassembled WGS sequence"/>
</dbReference>
<proteinExistence type="predicted"/>
<organism evidence="2 3">
    <name type="scientific">Streptomyces sparsogenes DSM 40356</name>
    <dbReference type="NCBI Taxonomy" id="1331668"/>
    <lineage>
        <taxon>Bacteria</taxon>
        <taxon>Bacillati</taxon>
        <taxon>Actinomycetota</taxon>
        <taxon>Actinomycetes</taxon>
        <taxon>Kitasatosporales</taxon>
        <taxon>Streptomycetaceae</taxon>
        <taxon>Streptomyces</taxon>
    </lineage>
</organism>
<protein>
    <submittedName>
        <fullName evidence="2">Uncharacterized protein</fullName>
    </submittedName>
</protein>
<reference evidence="2 3" key="1">
    <citation type="submission" date="2013-05" db="EMBL/GenBank/DDBJ databases">
        <title>Genome sequence of Streptomyces sparsogenes DSM 40356.</title>
        <authorList>
            <person name="Coyne S."/>
            <person name="Seebeck F.P."/>
        </authorList>
    </citation>
    <scope>NUCLEOTIDE SEQUENCE [LARGE SCALE GENOMIC DNA]</scope>
    <source>
        <strain evidence="2 3">DSM 40356</strain>
    </source>
</reference>
<evidence type="ECO:0000256" key="1">
    <source>
        <dbReference type="SAM" id="MobiDB-lite"/>
    </source>
</evidence>
<dbReference type="AlphaFoldDB" id="A0A1R1S7V8"/>
<evidence type="ECO:0000313" key="3">
    <source>
        <dbReference type="Proteomes" id="UP000186168"/>
    </source>
</evidence>
<name>A0A1R1S7V8_9ACTN</name>
<dbReference type="RefSeq" id="WP_065966594.1">
    <property type="nucleotide sequence ID" value="NZ_ASQP01000469.1"/>
</dbReference>
<gene>
    <name evidence="2" type="ORF">SPAR_36521</name>
</gene>
<feature type="region of interest" description="Disordered" evidence="1">
    <location>
        <begin position="80"/>
        <end position="99"/>
    </location>
</feature>
<accession>A0A1R1S7V8</accession>
<keyword evidence="3" id="KW-1185">Reference proteome</keyword>
<dbReference type="STRING" id="67365.GCA_001704635_01739"/>
<sequence length="134" mass="15275">MPTVYRNNRRDMKAIQRVPTGTTLYVIEEVSRRVAPYEDPRLCARYEVTHTHPLLGGAMVGSKSVEQLLAEHGTVYTSQPKGVRGMWEPSPQVAGPLGNDTERYLDETEIRGLAKQVRDANDDRRKAKRRGRWI</sequence>
<dbReference type="GeneID" id="96746675"/>
<comment type="caution">
    <text evidence="2">The sequence shown here is derived from an EMBL/GenBank/DDBJ whole genome shotgun (WGS) entry which is preliminary data.</text>
</comment>